<dbReference type="GO" id="GO:0046406">
    <property type="term" value="F:magnesium protoporphyrin IX methyltransferase activity"/>
    <property type="evidence" value="ECO:0007669"/>
    <property type="project" value="InterPro"/>
</dbReference>
<gene>
    <name evidence="3" type="primary">ChlM</name>
    <name evidence="3" type="ORF">GUITHDRAFT_166420</name>
</gene>
<dbReference type="PANTHER" id="PTHR43591:SF81">
    <property type="entry name" value="MAGNESIUM PROTOPORPHYRIN IX METHYLTRANSFERASE, CHLOROPLASTIC-RELATED"/>
    <property type="match status" value="1"/>
</dbReference>
<dbReference type="Pfam" id="PF01209">
    <property type="entry name" value="Ubie_methyltran"/>
    <property type="match status" value="1"/>
</dbReference>
<evidence type="ECO:0000313" key="3">
    <source>
        <dbReference type="EMBL" id="EKX33573.1"/>
    </source>
</evidence>
<dbReference type="EnsemblProtists" id="EKX33573">
    <property type="protein sequence ID" value="EKX33573"/>
    <property type="gene ID" value="GUITHDRAFT_166420"/>
</dbReference>
<feature type="chain" id="PRO_5008769859" evidence="1">
    <location>
        <begin position="19"/>
        <end position="271"/>
    </location>
</feature>
<dbReference type="InterPro" id="IPR029063">
    <property type="entry name" value="SAM-dependent_MTases_sf"/>
</dbReference>
<dbReference type="KEGG" id="gtt:GUITHDRAFT_166420"/>
<dbReference type="HOGENOM" id="CLU_066342_1_0_1"/>
<keyword evidence="3" id="KW-0489">Methyltransferase</keyword>
<accession>L1IBG6</accession>
<keyword evidence="3" id="KW-0808">Transferase</keyword>
<keyword evidence="5" id="KW-1185">Reference proteome</keyword>
<dbReference type="RefSeq" id="XP_005820553.1">
    <property type="nucleotide sequence ID" value="XM_005820496.1"/>
</dbReference>
<dbReference type="OrthoDB" id="66144at2759"/>
<keyword evidence="1" id="KW-0732">Signal</keyword>
<protein>
    <submittedName>
        <fullName evidence="3">Mg-protoporphyrin O-methyltransferase</fullName>
    </submittedName>
</protein>
<dbReference type="Pfam" id="PF07109">
    <property type="entry name" value="Mg-por_mtran_C"/>
    <property type="match status" value="1"/>
</dbReference>
<reference evidence="3 5" key="1">
    <citation type="journal article" date="2012" name="Nature">
        <title>Algal genomes reveal evolutionary mosaicism and the fate of nucleomorphs.</title>
        <authorList>
            <consortium name="DOE Joint Genome Institute"/>
            <person name="Curtis B.A."/>
            <person name="Tanifuji G."/>
            <person name="Burki F."/>
            <person name="Gruber A."/>
            <person name="Irimia M."/>
            <person name="Maruyama S."/>
            <person name="Arias M.C."/>
            <person name="Ball S.G."/>
            <person name="Gile G.H."/>
            <person name="Hirakawa Y."/>
            <person name="Hopkins J.F."/>
            <person name="Kuo A."/>
            <person name="Rensing S.A."/>
            <person name="Schmutz J."/>
            <person name="Symeonidi A."/>
            <person name="Elias M."/>
            <person name="Eveleigh R.J."/>
            <person name="Herman E.K."/>
            <person name="Klute M.J."/>
            <person name="Nakayama T."/>
            <person name="Obornik M."/>
            <person name="Reyes-Prieto A."/>
            <person name="Armbrust E.V."/>
            <person name="Aves S.J."/>
            <person name="Beiko R.G."/>
            <person name="Coutinho P."/>
            <person name="Dacks J.B."/>
            <person name="Durnford D.G."/>
            <person name="Fast N.M."/>
            <person name="Green B.R."/>
            <person name="Grisdale C.J."/>
            <person name="Hempel F."/>
            <person name="Henrissat B."/>
            <person name="Hoppner M.P."/>
            <person name="Ishida K."/>
            <person name="Kim E."/>
            <person name="Koreny L."/>
            <person name="Kroth P.G."/>
            <person name="Liu Y."/>
            <person name="Malik S.B."/>
            <person name="Maier U.G."/>
            <person name="McRose D."/>
            <person name="Mock T."/>
            <person name="Neilson J.A."/>
            <person name="Onodera N.T."/>
            <person name="Poole A.M."/>
            <person name="Pritham E.J."/>
            <person name="Richards T.A."/>
            <person name="Rocap G."/>
            <person name="Roy S.W."/>
            <person name="Sarai C."/>
            <person name="Schaack S."/>
            <person name="Shirato S."/>
            <person name="Slamovits C.H."/>
            <person name="Spencer D.F."/>
            <person name="Suzuki S."/>
            <person name="Worden A.Z."/>
            <person name="Zauner S."/>
            <person name="Barry K."/>
            <person name="Bell C."/>
            <person name="Bharti A.K."/>
            <person name="Crow J.A."/>
            <person name="Grimwood J."/>
            <person name="Kramer R."/>
            <person name="Lindquist E."/>
            <person name="Lucas S."/>
            <person name="Salamov A."/>
            <person name="McFadden G.I."/>
            <person name="Lane C.E."/>
            <person name="Keeling P.J."/>
            <person name="Gray M.W."/>
            <person name="Grigoriev I.V."/>
            <person name="Archibald J.M."/>
        </authorList>
    </citation>
    <scope>NUCLEOTIDE SEQUENCE</scope>
    <source>
        <strain evidence="3 5">CCMP2712</strain>
    </source>
</reference>
<dbReference type="Proteomes" id="UP000011087">
    <property type="component" value="Unassembled WGS sequence"/>
</dbReference>
<dbReference type="EMBL" id="JH993137">
    <property type="protein sequence ID" value="EKX33573.1"/>
    <property type="molecule type" value="Genomic_DNA"/>
</dbReference>
<dbReference type="InterPro" id="IPR010940">
    <property type="entry name" value="Mg_prot_MeTrfase_C"/>
</dbReference>
<evidence type="ECO:0000313" key="4">
    <source>
        <dbReference type="EnsemblProtists" id="EKX33573"/>
    </source>
</evidence>
<evidence type="ECO:0000259" key="2">
    <source>
        <dbReference type="Pfam" id="PF07109"/>
    </source>
</evidence>
<organism evidence="3">
    <name type="scientific">Guillardia theta (strain CCMP2712)</name>
    <name type="common">Cryptophyte</name>
    <dbReference type="NCBI Taxonomy" id="905079"/>
    <lineage>
        <taxon>Eukaryota</taxon>
        <taxon>Cryptophyceae</taxon>
        <taxon>Pyrenomonadales</taxon>
        <taxon>Geminigeraceae</taxon>
        <taxon>Guillardia</taxon>
    </lineage>
</organism>
<dbReference type="NCBIfam" id="TIGR02021">
    <property type="entry name" value="BchM-ChlM"/>
    <property type="match status" value="1"/>
</dbReference>
<dbReference type="GO" id="GO:0015995">
    <property type="term" value="P:chlorophyll biosynthetic process"/>
    <property type="evidence" value="ECO:0007669"/>
    <property type="project" value="InterPro"/>
</dbReference>
<dbReference type="GeneID" id="17290287"/>
<dbReference type="AlphaFoldDB" id="L1IBG6"/>
<dbReference type="CDD" id="cd02440">
    <property type="entry name" value="AdoMet_MTases"/>
    <property type="match status" value="1"/>
</dbReference>
<dbReference type="PANTHER" id="PTHR43591">
    <property type="entry name" value="METHYLTRANSFERASE"/>
    <property type="match status" value="1"/>
</dbReference>
<dbReference type="STRING" id="905079.L1IBG6"/>
<proteinExistence type="predicted"/>
<dbReference type="PROSITE" id="PS51556">
    <property type="entry name" value="SAM_MT_MG_PIX"/>
    <property type="match status" value="1"/>
</dbReference>
<reference evidence="4" key="3">
    <citation type="submission" date="2016-03" db="UniProtKB">
        <authorList>
            <consortium name="EnsemblProtists"/>
        </authorList>
    </citation>
    <scope>IDENTIFICATION</scope>
</reference>
<dbReference type="eggNOG" id="KOG1270">
    <property type="taxonomic scope" value="Eukaryota"/>
</dbReference>
<evidence type="ECO:0000313" key="5">
    <source>
        <dbReference type="Proteomes" id="UP000011087"/>
    </source>
</evidence>
<evidence type="ECO:0000256" key="1">
    <source>
        <dbReference type="SAM" id="SignalP"/>
    </source>
</evidence>
<feature type="domain" description="Magnesium-protoporphyrin IX methyltransferase C-terminal" evidence="2">
    <location>
        <begin position="174"/>
        <end position="270"/>
    </location>
</feature>
<feature type="signal peptide" evidence="1">
    <location>
        <begin position="1"/>
        <end position="18"/>
    </location>
</feature>
<dbReference type="OMA" id="WNRIYSE"/>
<dbReference type="PaxDb" id="55529-EKX33573"/>
<reference evidence="5" key="2">
    <citation type="submission" date="2012-11" db="EMBL/GenBank/DDBJ databases">
        <authorList>
            <person name="Kuo A."/>
            <person name="Curtis B.A."/>
            <person name="Tanifuji G."/>
            <person name="Burki F."/>
            <person name="Gruber A."/>
            <person name="Irimia M."/>
            <person name="Maruyama S."/>
            <person name="Arias M.C."/>
            <person name="Ball S.G."/>
            <person name="Gile G.H."/>
            <person name="Hirakawa Y."/>
            <person name="Hopkins J.F."/>
            <person name="Rensing S.A."/>
            <person name="Schmutz J."/>
            <person name="Symeonidi A."/>
            <person name="Elias M."/>
            <person name="Eveleigh R.J."/>
            <person name="Herman E.K."/>
            <person name="Klute M.J."/>
            <person name="Nakayama T."/>
            <person name="Obornik M."/>
            <person name="Reyes-Prieto A."/>
            <person name="Armbrust E.V."/>
            <person name="Aves S.J."/>
            <person name="Beiko R.G."/>
            <person name="Coutinho P."/>
            <person name="Dacks J.B."/>
            <person name="Durnford D.G."/>
            <person name="Fast N.M."/>
            <person name="Green B.R."/>
            <person name="Grisdale C."/>
            <person name="Hempe F."/>
            <person name="Henrissat B."/>
            <person name="Hoppner M.P."/>
            <person name="Ishida K.-I."/>
            <person name="Kim E."/>
            <person name="Koreny L."/>
            <person name="Kroth P.G."/>
            <person name="Liu Y."/>
            <person name="Malik S.-B."/>
            <person name="Maier U.G."/>
            <person name="McRose D."/>
            <person name="Mock T."/>
            <person name="Neilson J.A."/>
            <person name="Onodera N.T."/>
            <person name="Poole A.M."/>
            <person name="Pritham E.J."/>
            <person name="Richards T.A."/>
            <person name="Rocap G."/>
            <person name="Roy S.W."/>
            <person name="Sarai C."/>
            <person name="Schaack S."/>
            <person name="Shirato S."/>
            <person name="Slamovits C.H."/>
            <person name="Spencer D.F."/>
            <person name="Suzuki S."/>
            <person name="Worden A.Z."/>
            <person name="Zauner S."/>
            <person name="Barry K."/>
            <person name="Bell C."/>
            <person name="Bharti A.K."/>
            <person name="Crow J.A."/>
            <person name="Grimwood J."/>
            <person name="Kramer R."/>
            <person name="Lindquist E."/>
            <person name="Lucas S."/>
            <person name="Salamov A."/>
            <person name="McFadden G.I."/>
            <person name="Lane C.E."/>
            <person name="Keeling P.J."/>
            <person name="Gray M.W."/>
            <person name="Grigoriev I.V."/>
            <person name="Archibald J.M."/>
        </authorList>
    </citation>
    <scope>NUCLEOTIDE SEQUENCE</scope>
    <source>
        <strain evidence="5">CCMP2712</strain>
    </source>
</reference>
<dbReference type="SUPFAM" id="SSF53335">
    <property type="entry name" value="S-adenosyl-L-methionine-dependent methyltransferases"/>
    <property type="match status" value="1"/>
</dbReference>
<name>L1IBG6_GUITC</name>
<sequence>MAAMKAAMVVIMATQAHAFFQAPSLPLRRASSVLAPRARPFRMAVVDDKKEVKEYFNNEGFNRWSKIYSESDDVNAVQKFIRSGHQQTIDKVLAWIQEDGSAANGQTFCDAGCGVGSLAIPLAQMGAKVRASDISEAMANEGAARAANMDLKGSVTFETADLESLNGSYDTVTCIDVLIHYPTEKMDSMVGHLCDIASKRFIISFAPFTPFYAALKFVGSLAPGPSKATRAYLHVESDVVAALEKRGFKVKRSEMTATNFYFSRLLEAVKE</sequence>
<dbReference type="GO" id="GO:0032259">
    <property type="term" value="P:methylation"/>
    <property type="evidence" value="ECO:0007669"/>
    <property type="project" value="UniProtKB-KW"/>
</dbReference>
<dbReference type="Gene3D" id="3.40.50.150">
    <property type="entry name" value="Vaccinia Virus protein VP39"/>
    <property type="match status" value="1"/>
</dbReference>
<dbReference type="InterPro" id="IPR010251">
    <property type="entry name" value="Mg_prot_MeTrfase"/>
</dbReference>